<reference evidence="4 5" key="1">
    <citation type="journal article" date="2006" name="Nature">
        <title>Global trends of whole-genome duplications revealed by the ciliate Paramecium tetraurelia.</title>
        <authorList>
            <consortium name="Genoscope"/>
            <person name="Aury J.-M."/>
            <person name="Jaillon O."/>
            <person name="Duret L."/>
            <person name="Noel B."/>
            <person name="Jubin C."/>
            <person name="Porcel B.M."/>
            <person name="Segurens B."/>
            <person name="Daubin V."/>
            <person name="Anthouard V."/>
            <person name="Aiach N."/>
            <person name="Arnaiz O."/>
            <person name="Billaut A."/>
            <person name="Beisson J."/>
            <person name="Blanc I."/>
            <person name="Bouhouche K."/>
            <person name="Camara F."/>
            <person name="Duharcourt S."/>
            <person name="Guigo R."/>
            <person name="Gogendeau D."/>
            <person name="Katinka M."/>
            <person name="Keller A.-M."/>
            <person name="Kissmehl R."/>
            <person name="Klotz C."/>
            <person name="Koll F."/>
            <person name="Le Moue A."/>
            <person name="Lepere C."/>
            <person name="Malinsky S."/>
            <person name="Nowacki M."/>
            <person name="Nowak J.K."/>
            <person name="Plattner H."/>
            <person name="Poulain J."/>
            <person name="Ruiz F."/>
            <person name="Serrano V."/>
            <person name="Zagulski M."/>
            <person name="Dessen P."/>
            <person name="Betermier M."/>
            <person name="Weissenbach J."/>
            <person name="Scarpelli C."/>
            <person name="Schachter V."/>
            <person name="Sperling L."/>
            <person name="Meyer E."/>
            <person name="Cohen J."/>
            <person name="Wincker P."/>
        </authorList>
    </citation>
    <scope>NUCLEOTIDE SEQUENCE [LARGE SCALE GENOMIC DNA]</scope>
    <source>
        <strain evidence="4 5">Stock d4-2</strain>
    </source>
</reference>
<dbReference type="InterPro" id="IPR004274">
    <property type="entry name" value="FCP1_dom"/>
</dbReference>
<feature type="compositionally biased region" description="Polar residues" evidence="2">
    <location>
        <begin position="76"/>
        <end position="93"/>
    </location>
</feature>
<keyword evidence="5" id="KW-1185">Reference proteome</keyword>
<feature type="coiled-coil region" evidence="1">
    <location>
        <begin position="146"/>
        <end position="184"/>
    </location>
</feature>
<dbReference type="eggNOG" id="KOG1605">
    <property type="taxonomic scope" value="Eukaryota"/>
</dbReference>
<feature type="compositionally biased region" description="Polar residues" evidence="2">
    <location>
        <begin position="44"/>
        <end position="69"/>
    </location>
</feature>
<dbReference type="GeneID" id="5016111"/>
<evidence type="ECO:0000259" key="3">
    <source>
        <dbReference type="PROSITE" id="PS50969"/>
    </source>
</evidence>
<dbReference type="CDD" id="cd07521">
    <property type="entry name" value="HAD_FCP1-like"/>
    <property type="match status" value="1"/>
</dbReference>
<dbReference type="InterPro" id="IPR011948">
    <property type="entry name" value="Dullard_phosphatase"/>
</dbReference>
<dbReference type="InterPro" id="IPR050365">
    <property type="entry name" value="TIM50"/>
</dbReference>
<dbReference type="GO" id="GO:0004721">
    <property type="term" value="F:phosphoprotein phosphatase activity"/>
    <property type="evidence" value="ECO:0000318"/>
    <property type="project" value="GO_Central"/>
</dbReference>
<dbReference type="InterPro" id="IPR023214">
    <property type="entry name" value="HAD_sf"/>
</dbReference>
<dbReference type="PANTHER" id="PTHR12210">
    <property type="entry name" value="DULLARD PROTEIN PHOSPHATASE"/>
    <property type="match status" value="1"/>
</dbReference>
<dbReference type="InParanoid" id="A0BWL2"/>
<dbReference type="NCBIfam" id="TIGR02251">
    <property type="entry name" value="HIF-SF_euk"/>
    <property type="match status" value="1"/>
</dbReference>
<dbReference type="RefSeq" id="XP_001430327.1">
    <property type="nucleotide sequence ID" value="XM_001430290.1"/>
</dbReference>
<dbReference type="OrthoDB" id="277011at2759"/>
<organism evidence="4 5">
    <name type="scientific">Paramecium tetraurelia</name>
    <dbReference type="NCBI Taxonomy" id="5888"/>
    <lineage>
        <taxon>Eukaryota</taxon>
        <taxon>Sar</taxon>
        <taxon>Alveolata</taxon>
        <taxon>Ciliophora</taxon>
        <taxon>Intramacronucleata</taxon>
        <taxon>Oligohymenophorea</taxon>
        <taxon>Peniculida</taxon>
        <taxon>Parameciidae</taxon>
        <taxon>Paramecium</taxon>
    </lineage>
</organism>
<dbReference type="KEGG" id="ptm:GSPATT00032781001"/>
<dbReference type="OMA" id="DTFLYYI"/>
<dbReference type="EMBL" id="CT868022">
    <property type="protein sequence ID" value="CAK62929.1"/>
    <property type="molecule type" value="Genomic_DNA"/>
</dbReference>
<gene>
    <name evidence="4" type="ORF">GSPATT00032781001</name>
</gene>
<feature type="region of interest" description="Disordered" evidence="2">
    <location>
        <begin position="1"/>
        <end position="122"/>
    </location>
</feature>
<name>A0BWL2_PARTE</name>
<dbReference type="PROSITE" id="PS50969">
    <property type="entry name" value="FCP1"/>
    <property type="match status" value="1"/>
</dbReference>
<dbReference type="STRING" id="5888.A0BWL2"/>
<evidence type="ECO:0000313" key="5">
    <source>
        <dbReference type="Proteomes" id="UP000000600"/>
    </source>
</evidence>
<dbReference type="Gene3D" id="3.40.50.1000">
    <property type="entry name" value="HAD superfamily/HAD-like"/>
    <property type="match status" value="1"/>
</dbReference>
<keyword evidence="1" id="KW-0175">Coiled coil</keyword>
<evidence type="ECO:0000313" key="4">
    <source>
        <dbReference type="EMBL" id="CAK62929.1"/>
    </source>
</evidence>
<dbReference type="Proteomes" id="UP000000600">
    <property type="component" value="Unassembled WGS sequence"/>
</dbReference>
<evidence type="ECO:0000256" key="2">
    <source>
        <dbReference type="SAM" id="MobiDB-lite"/>
    </source>
</evidence>
<protein>
    <recommendedName>
        <fullName evidence="3">FCP1 homology domain-containing protein</fullName>
    </recommendedName>
</protein>
<evidence type="ECO:0000256" key="1">
    <source>
        <dbReference type="SAM" id="Coils"/>
    </source>
</evidence>
<proteinExistence type="predicted"/>
<dbReference type="AlphaFoldDB" id="A0BWL2"/>
<dbReference type="HOGENOM" id="CLU_032767_1_0_1"/>
<dbReference type="SMART" id="SM00577">
    <property type="entry name" value="CPDc"/>
    <property type="match status" value="1"/>
</dbReference>
<accession>A0BWL2</accession>
<feature type="compositionally biased region" description="Polar residues" evidence="2">
    <location>
        <begin position="101"/>
        <end position="116"/>
    </location>
</feature>
<sequence length="571" mass="66010">MQRVPQYAQRPVVQDSFRQSFKQTPDKENTYAQLQKRKPIQAYPQYQSTQTLQKPEMRPNSSQPRQPSVQAVPRPSSASNDKIAFSNQKQPSRCSFKELKNSTYIQPQQATPQSRYYSLKQVPDNTLVKSQSNQQLPNKQIDQSEYKKLHEKLLFLENKINKIKSNIEISNSQLQKQSERAKQKPVGLAAKFFQKKDQENYEPKESSTPKELTKCATALNLQLNKALKQSQITKEKQSTVNLDQFVTQVKQIKKPTQPQQSQLSRHQSLEISQNIIPTTKVIVNEKSYSSQKPKKDDTVIIQPYIQFLYYISSVVKALVQEQANKNDEVVRDHIVQTIQVKAFLIANQGLEYARNLQLQFQEDKVVNLPKSNHLKTVVFDLDETLIHCNESVAVPGDVVLPITFPTGETIQASINIRPFAQQILQTLSRHFEIIVFTASHSCYANVVLDYLDPKKQWISHRLFRDHCLQSEDGAYIKDLRVLGNRKLSNLLLVDNASYSFGQQIDNGVPIIAYYDNKHDQELLYLQNYLMKFRMVTDVRELNSQLLKMNSYTNYQDPLHLVQDLFPDYLTK</sequence>
<dbReference type="Pfam" id="PF03031">
    <property type="entry name" value="NIF"/>
    <property type="match status" value="1"/>
</dbReference>
<dbReference type="SUPFAM" id="SSF56784">
    <property type="entry name" value="HAD-like"/>
    <property type="match status" value="1"/>
</dbReference>
<dbReference type="FunFam" id="3.40.50.1000:FF:000121">
    <property type="entry name" value="Uncharacterized protein"/>
    <property type="match status" value="1"/>
</dbReference>
<dbReference type="InterPro" id="IPR036412">
    <property type="entry name" value="HAD-like_sf"/>
</dbReference>
<feature type="domain" description="FCP1 homology" evidence="3">
    <location>
        <begin position="370"/>
        <end position="532"/>
    </location>
</feature>